<sequence length="195" mass="21580">MPHDYVFRNSMGAGNGFSHAQSSTKSNSISYSSREDDCQSVHNQPADSMHPHLPSLAPHHSHHHLQSYHSSQNKQLQELNTLSKEQQCAEKNRLHEKFIYATQGPPLQKPYRNGTMSNISASTLNTSSNAACVVDNKQVKPWQFVYKGKQSNELEQQQAAAPSNISSQGLQSSSSAGELSTYCIINLNEKKIGVQ</sequence>
<dbReference type="Proteomes" id="UP000735302">
    <property type="component" value="Unassembled WGS sequence"/>
</dbReference>
<name>A0AAV3ZAS6_9GAST</name>
<comment type="caution">
    <text evidence="2">The sequence shown here is derived from an EMBL/GenBank/DDBJ whole genome shotgun (WGS) entry which is preliminary data.</text>
</comment>
<accession>A0AAV3ZAS6</accession>
<evidence type="ECO:0000313" key="2">
    <source>
        <dbReference type="EMBL" id="GFN92249.1"/>
    </source>
</evidence>
<evidence type="ECO:0000313" key="3">
    <source>
        <dbReference type="Proteomes" id="UP000735302"/>
    </source>
</evidence>
<protein>
    <submittedName>
        <fullName evidence="2">Uncharacterized protein</fullName>
    </submittedName>
</protein>
<gene>
    <name evidence="2" type="ORF">PoB_001875500</name>
</gene>
<dbReference type="AlphaFoldDB" id="A0AAV3ZAS6"/>
<organism evidence="2 3">
    <name type="scientific">Plakobranchus ocellatus</name>
    <dbReference type="NCBI Taxonomy" id="259542"/>
    <lineage>
        <taxon>Eukaryota</taxon>
        <taxon>Metazoa</taxon>
        <taxon>Spiralia</taxon>
        <taxon>Lophotrochozoa</taxon>
        <taxon>Mollusca</taxon>
        <taxon>Gastropoda</taxon>
        <taxon>Heterobranchia</taxon>
        <taxon>Euthyneura</taxon>
        <taxon>Panpulmonata</taxon>
        <taxon>Sacoglossa</taxon>
        <taxon>Placobranchoidea</taxon>
        <taxon>Plakobranchidae</taxon>
        <taxon>Plakobranchus</taxon>
    </lineage>
</organism>
<dbReference type="EMBL" id="BLXT01002238">
    <property type="protein sequence ID" value="GFN92249.1"/>
    <property type="molecule type" value="Genomic_DNA"/>
</dbReference>
<feature type="compositionally biased region" description="Low complexity" evidence="1">
    <location>
        <begin position="166"/>
        <end position="175"/>
    </location>
</feature>
<keyword evidence="3" id="KW-1185">Reference proteome</keyword>
<feature type="region of interest" description="Disordered" evidence="1">
    <location>
        <begin position="155"/>
        <end position="175"/>
    </location>
</feature>
<feature type="region of interest" description="Disordered" evidence="1">
    <location>
        <begin position="1"/>
        <end position="75"/>
    </location>
</feature>
<reference evidence="2 3" key="1">
    <citation type="journal article" date="2021" name="Elife">
        <title>Chloroplast acquisition without the gene transfer in kleptoplastic sea slugs, Plakobranchus ocellatus.</title>
        <authorList>
            <person name="Maeda T."/>
            <person name="Takahashi S."/>
            <person name="Yoshida T."/>
            <person name="Shimamura S."/>
            <person name="Takaki Y."/>
            <person name="Nagai Y."/>
            <person name="Toyoda A."/>
            <person name="Suzuki Y."/>
            <person name="Arimoto A."/>
            <person name="Ishii H."/>
            <person name="Satoh N."/>
            <person name="Nishiyama T."/>
            <person name="Hasebe M."/>
            <person name="Maruyama T."/>
            <person name="Minagawa J."/>
            <person name="Obokata J."/>
            <person name="Shigenobu S."/>
        </authorList>
    </citation>
    <scope>NUCLEOTIDE SEQUENCE [LARGE SCALE GENOMIC DNA]</scope>
</reference>
<evidence type="ECO:0000256" key="1">
    <source>
        <dbReference type="SAM" id="MobiDB-lite"/>
    </source>
</evidence>
<feature type="compositionally biased region" description="Polar residues" evidence="1">
    <location>
        <begin position="155"/>
        <end position="165"/>
    </location>
</feature>
<feature type="compositionally biased region" description="Low complexity" evidence="1">
    <location>
        <begin position="22"/>
        <end position="32"/>
    </location>
</feature>
<proteinExistence type="predicted"/>